<name>A0ABW5Y9F4_9SPHI</name>
<dbReference type="EMBL" id="JBHUPD010000001">
    <property type="protein sequence ID" value="MFD2871920.1"/>
    <property type="molecule type" value="Genomic_DNA"/>
</dbReference>
<reference evidence="5" key="1">
    <citation type="journal article" date="2019" name="Int. J. Syst. Evol. Microbiol.">
        <title>The Global Catalogue of Microorganisms (GCM) 10K type strain sequencing project: providing services to taxonomists for standard genome sequencing and annotation.</title>
        <authorList>
            <consortium name="The Broad Institute Genomics Platform"/>
            <consortium name="The Broad Institute Genome Sequencing Center for Infectious Disease"/>
            <person name="Wu L."/>
            <person name="Ma J."/>
        </authorList>
    </citation>
    <scope>NUCLEOTIDE SEQUENCE [LARGE SCALE GENOMIC DNA]</scope>
    <source>
        <strain evidence="5">KCTC 22437</strain>
    </source>
</reference>
<dbReference type="InterPro" id="IPR036249">
    <property type="entry name" value="Thioredoxin-like_sf"/>
</dbReference>
<feature type="chain" id="PRO_5046559091" evidence="2">
    <location>
        <begin position="21"/>
        <end position="444"/>
    </location>
</feature>
<proteinExistence type="predicted"/>
<sequence>MIKKIVLLTALLALSGVAFCQKEVVFEKFTTWQQVLAKAKKTKKMIFVDCYATWCVPCKLMDSAVYANSAVGSWMNDAFINLKIQCDRKKSDAKSVKAAYPIAHKLVAENQVNAYPTLLFLTPEGKLVHKGVGYMEPTAFMQLAKDAQDPMKQTYAQLERYRRHQMNYPDMVHLTELLNTAEDTTACRTVVTDYLKNYEGRLTDRDFYTQENLMRLRHFSKYLLARYPAFQKVYQNPALADSAVHDRQFSDGLINLVAYNEQVAGPLASALKTGSAPDWSALGSIITKKFGHSYALKTISKAKTTWYQSQKDWENYSQAVIDRINAGEFKTALNVPNNISILNTFAWEVFLHSTDTLKLTTALAWTKLALENIRDGVKYPHDIHPGDVLDTQANIEYKMGQKEVALSDENRAYQLNAAILGTDDQQTKSIAANFRKMQAGLPTW</sequence>
<evidence type="ECO:0000256" key="1">
    <source>
        <dbReference type="ARBA" id="ARBA00023284"/>
    </source>
</evidence>
<dbReference type="InterPro" id="IPR004879">
    <property type="entry name" value="Ssp411-like_TRX"/>
</dbReference>
<dbReference type="InterPro" id="IPR017937">
    <property type="entry name" value="Thioredoxin_CS"/>
</dbReference>
<dbReference type="PANTHER" id="PTHR32234:SF0">
    <property type="entry name" value="THIOL:DISULFIDE INTERCHANGE PROTEIN DSBD"/>
    <property type="match status" value="1"/>
</dbReference>
<feature type="signal peptide" evidence="2">
    <location>
        <begin position="1"/>
        <end position="20"/>
    </location>
</feature>
<dbReference type="PROSITE" id="PS00194">
    <property type="entry name" value="THIOREDOXIN_1"/>
    <property type="match status" value="1"/>
</dbReference>
<dbReference type="Proteomes" id="UP001597557">
    <property type="component" value="Unassembled WGS sequence"/>
</dbReference>
<dbReference type="Pfam" id="PF03190">
    <property type="entry name" value="Thioredox_DsbH"/>
    <property type="match status" value="1"/>
</dbReference>
<comment type="caution">
    <text evidence="4">The sequence shown here is derived from an EMBL/GenBank/DDBJ whole genome shotgun (WGS) entry which is preliminary data.</text>
</comment>
<dbReference type="RefSeq" id="WP_377183069.1">
    <property type="nucleotide sequence ID" value="NZ_JBHUPD010000001.1"/>
</dbReference>
<dbReference type="PANTHER" id="PTHR32234">
    <property type="entry name" value="THIOL:DISULFIDE INTERCHANGE PROTEIN DSBD"/>
    <property type="match status" value="1"/>
</dbReference>
<keyword evidence="2" id="KW-0732">Signal</keyword>
<protein>
    <submittedName>
        <fullName evidence="4">Thioredoxin family protein</fullName>
    </submittedName>
</protein>
<gene>
    <name evidence="4" type="ORF">ACFS5N_05540</name>
</gene>
<dbReference type="Gene3D" id="3.40.30.10">
    <property type="entry name" value="Glutaredoxin"/>
    <property type="match status" value="1"/>
</dbReference>
<accession>A0ABW5Y9F4</accession>
<organism evidence="4 5">
    <name type="scientific">Mucilaginibacter ximonensis</name>
    <dbReference type="NCBI Taxonomy" id="538021"/>
    <lineage>
        <taxon>Bacteria</taxon>
        <taxon>Pseudomonadati</taxon>
        <taxon>Bacteroidota</taxon>
        <taxon>Sphingobacteriia</taxon>
        <taxon>Sphingobacteriales</taxon>
        <taxon>Sphingobacteriaceae</taxon>
        <taxon>Mucilaginibacter</taxon>
    </lineage>
</organism>
<dbReference type="SUPFAM" id="SSF52833">
    <property type="entry name" value="Thioredoxin-like"/>
    <property type="match status" value="1"/>
</dbReference>
<keyword evidence="1" id="KW-0676">Redox-active center</keyword>
<keyword evidence="5" id="KW-1185">Reference proteome</keyword>
<evidence type="ECO:0000259" key="3">
    <source>
        <dbReference type="Pfam" id="PF03190"/>
    </source>
</evidence>
<feature type="domain" description="Spermatogenesis-associated protein 20-like TRX" evidence="3">
    <location>
        <begin position="32"/>
        <end position="141"/>
    </location>
</feature>
<evidence type="ECO:0000313" key="5">
    <source>
        <dbReference type="Proteomes" id="UP001597557"/>
    </source>
</evidence>
<evidence type="ECO:0000313" key="4">
    <source>
        <dbReference type="EMBL" id="MFD2871920.1"/>
    </source>
</evidence>
<evidence type="ECO:0000256" key="2">
    <source>
        <dbReference type="SAM" id="SignalP"/>
    </source>
</evidence>